<reference evidence="1" key="1">
    <citation type="submission" date="2023-06" db="EMBL/GenBank/DDBJ databases">
        <authorList>
            <person name="Kurt Z."/>
        </authorList>
    </citation>
    <scope>NUCLEOTIDE SEQUENCE</scope>
</reference>
<dbReference type="Proteomes" id="UP001642409">
    <property type="component" value="Unassembled WGS sequence"/>
</dbReference>
<proteinExistence type="predicted"/>
<comment type="caution">
    <text evidence="1">The sequence shown here is derived from an EMBL/GenBank/DDBJ whole genome shotgun (WGS) entry which is preliminary data.</text>
</comment>
<protein>
    <submittedName>
        <fullName evidence="2">Hypothetical_protein</fullName>
    </submittedName>
</protein>
<organism evidence="1">
    <name type="scientific">Hexamita inflata</name>
    <dbReference type="NCBI Taxonomy" id="28002"/>
    <lineage>
        <taxon>Eukaryota</taxon>
        <taxon>Metamonada</taxon>
        <taxon>Diplomonadida</taxon>
        <taxon>Hexamitidae</taxon>
        <taxon>Hexamitinae</taxon>
        <taxon>Hexamita</taxon>
    </lineage>
</organism>
<keyword evidence="3" id="KW-1185">Reference proteome</keyword>
<dbReference type="EMBL" id="CAXDID020000146">
    <property type="protein sequence ID" value="CAL6040791.1"/>
    <property type="molecule type" value="Genomic_DNA"/>
</dbReference>
<name>A0AA86QSC0_9EUKA</name>
<gene>
    <name evidence="2" type="ORF">HINF_LOCUS38507</name>
    <name evidence="1" type="ORF">HINF_LOCUS47512</name>
</gene>
<dbReference type="EMBL" id="CATOUU010000924">
    <property type="protein sequence ID" value="CAI9959867.1"/>
    <property type="molecule type" value="Genomic_DNA"/>
</dbReference>
<reference evidence="2 3" key="2">
    <citation type="submission" date="2024-07" db="EMBL/GenBank/DDBJ databases">
        <authorList>
            <person name="Akdeniz Z."/>
        </authorList>
    </citation>
    <scope>NUCLEOTIDE SEQUENCE [LARGE SCALE GENOMIC DNA]</scope>
</reference>
<sequence>MICNHRLQLSVSAGLFLVIKNRKVSIVSDNDEIVLQNATQLPDSAEFGFFPHNNGLYLRVNRQLFQITGNLQLITEIDEQTQKYLSEQTTTNEKQNDSAPEFQALEENKCNSTVFALSRMGLEKYNKLSEEEKNQVRINDKKTLFPDKMLKKHQLMNVIKLLPDYDLYMAVENNRIQIVNRDFLIIGEIKIDFDFYTGYKNPNYCHGSTSVFSPQLLWCPSQL</sequence>
<evidence type="ECO:0000313" key="2">
    <source>
        <dbReference type="EMBL" id="CAL6040791.1"/>
    </source>
</evidence>
<dbReference type="AlphaFoldDB" id="A0AA86QSC0"/>
<evidence type="ECO:0000313" key="3">
    <source>
        <dbReference type="Proteomes" id="UP001642409"/>
    </source>
</evidence>
<evidence type="ECO:0000313" key="1">
    <source>
        <dbReference type="EMBL" id="CAI9959867.1"/>
    </source>
</evidence>
<accession>A0AA86QSC0</accession>